<organism evidence="1">
    <name type="scientific">marine sediment metagenome</name>
    <dbReference type="NCBI Taxonomy" id="412755"/>
    <lineage>
        <taxon>unclassified sequences</taxon>
        <taxon>metagenomes</taxon>
        <taxon>ecological metagenomes</taxon>
    </lineage>
</organism>
<evidence type="ECO:0000313" key="1">
    <source>
        <dbReference type="EMBL" id="GAF84473.1"/>
    </source>
</evidence>
<protein>
    <submittedName>
        <fullName evidence="1">Uncharacterized protein</fullName>
    </submittedName>
</protein>
<comment type="caution">
    <text evidence="1">The sequence shown here is derived from an EMBL/GenBank/DDBJ whole genome shotgun (WGS) entry which is preliminary data.</text>
</comment>
<proteinExistence type="predicted"/>
<dbReference type="AlphaFoldDB" id="X0STJ7"/>
<reference evidence="1" key="1">
    <citation type="journal article" date="2014" name="Front. Microbiol.">
        <title>High frequency of phylogenetically diverse reductive dehalogenase-homologous genes in deep subseafloor sedimentary metagenomes.</title>
        <authorList>
            <person name="Kawai M."/>
            <person name="Futagami T."/>
            <person name="Toyoda A."/>
            <person name="Takaki Y."/>
            <person name="Nishi S."/>
            <person name="Hori S."/>
            <person name="Arai W."/>
            <person name="Tsubouchi T."/>
            <person name="Morono Y."/>
            <person name="Uchiyama I."/>
            <person name="Ito T."/>
            <person name="Fujiyama A."/>
            <person name="Inagaki F."/>
            <person name="Takami H."/>
        </authorList>
    </citation>
    <scope>NUCLEOTIDE SEQUENCE</scope>
    <source>
        <strain evidence="1">Expedition CK06-06</strain>
    </source>
</reference>
<gene>
    <name evidence="1" type="ORF">S01H1_12156</name>
</gene>
<accession>X0STJ7</accession>
<sequence>MKAFIFVVVVVSWMSMSIRLNRVENKLNLLISITEDDTHRLDARIDELDDK</sequence>
<name>X0STJ7_9ZZZZ</name>
<dbReference type="EMBL" id="BARS01006223">
    <property type="protein sequence ID" value="GAF84473.1"/>
    <property type="molecule type" value="Genomic_DNA"/>
</dbReference>